<comment type="caution">
    <text evidence="2">The sequence shown here is derived from an EMBL/GenBank/DDBJ whole genome shotgun (WGS) entry which is preliminary data.</text>
</comment>
<gene>
    <name evidence="2" type="ORF">PQU92_01475</name>
</gene>
<accession>A0ABT5HPF2</accession>
<protein>
    <submittedName>
        <fullName evidence="2">Uncharacterized protein</fullName>
    </submittedName>
</protein>
<keyword evidence="3" id="KW-1185">Reference proteome</keyword>
<reference evidence="2 3" key="1">
    <citation type="submission" date="2023-01" db="EMBL/GenBank/DDBJ databases">
        <title>Novel species of the genus Asticcacaulis isolated from rivers.</title>
        <authorList>
            <person name="Lu H."/>
        </authorList>
    </citation>
    <scope>NUCLEOTIDE SEQUENCE [LARGE SCALE GENOMIC DNA]</scope>
    <source>
        <strain evidence="2 3">BYS171W</strain>
    </source>
</reference>
<organism evidence="2 3">
    <name type="scientific">Asticcacaulis aquaticus</name>
    <dbReference type="NCBI Taxonomy" id="2984212"/>
    <lineage>
        <taxon>Bacteria</taxon>
        <taxon>Pseudomonadati</taxon>
        <taxon>Pseudomonadota</taxon>
        <taxon>Alphaproteobacteria</taxon>
        <taxon>Caulobacterales</taxon>
        <taxon>Caulobacteraceae</taxon>
        <taxon>Asticcacaulis</taxon>
    </lineage>
</organism>
<dbReference type="Proteomes" id="UP001214854">
    <property type="component" value="Unassembled WGS sequence"/>
</dbReference>
<dbReference type="RefSeq" id="WP_272746440.1">
    <property type="nucleotide sequence ID" value="NZ_JAQQKX010000001.1"/>
</dbReference>
<sequence>MDDHGFDPDDDARALRQRRAELRAFASEIAEAIEGIDLPETYLDGERAVRMIRVADVVLMRVTRPDQRETIRPARQRLRDQADLIVQAVRALPKPTDFLEGERAGRFILATERLWTQLYAPPKPLTAAQFDELEREIEADKPQDSYGQQLYEKLLAMKYKRDAFKGYFDDGTPFDPNRPQIVEDGDAMDKAEVTGFWPDGAPYDPDRPYDNPAAKRPPRIPFTLGAGP</sequence>
<proteinExistence type="predicted"/>
<name>A0ABT5HPF2_9CAUL</name>
<dbReference type="EMBL" id="JAQQKX010000001">
    <property type="protein sequence ID" value="MDC7681927.1"/>
    <property type="molecule type" value="Genomic_DNA"/>
</dbReference>
<evidence type="ECO:0000313" key="2">
    <source>
        <dbReference type="EMBL" id="MDC7681927.1"/>
    </source>
</evidence>
<feature type="region of interest" description="Disordered" evidence="1">
    <location>
        <begin position="192"/>
        <end position="228"/>
    </location>
</feature>
<evidence type="ECO:0000256" key="1">
    <source>
        <dbReference type="SAM" id="MobiDB-lite"/>
    </source>
</evidence>
<evidence type="ECO:0000313" key="3">
    <source>
        <dbReference type="Proteomes" id="UP001214854"/>
    </source>
</evidence>